<dbReference type="Pfam" id="PF13673">
    <property type="entry name" value="Acetyltransf_10"/>
    <property type="match status" value="1"/>
</dbReference>
<evidence type="ECO:0000259" key="1">
    <source>
        <dbReference type="PROSITE" id="PS51186"/>
    </source>
</evidence>
<comment type="caution">
    <text evidence="2">The sequence shown here is derived from an EMBL/GenBank/DDBJ whole genome shotgun (WGS) entry which is preliminary data.</text>
</comment>
<accession>A0ABQ6DZA5</accession>
<dbReference type="PROSITE" id="PS51186">
    <property type="entry name" value="GNAT"/>
    <property type="match status" value="1"/>
</dbReference>
<proteinExistence type="predicted"/>
<dbReference type="InterPro" id="IPR000182">
    <property type="entry name" value="GNAT_dom"/>
</dbReference>
<dbReference type="Proteomes" id="UP001157353">
    <property type="component" value="Unassembled WGS sequence"/>
</dbReference>
<gene>
    <name evidence="2" type="ORF">GCM10007916_15500</name>
</gene>
<dbReference type="InterPro" id="IPR016181">
    <property type="entry name" value="Acyl_CoA_acyltransferase"/>
</dbReference>
<dbReference type="SUPFAM" id="SSF55729">
    <property type="entry name" value="Acyl-CoA N-acyltransferases (Nat)"/>
    <property type="match status" value="1"/>
</dbReference>
<keyword evidence="3" id="KW-1185">Reference proteome</keyword>
<feature type="domain" description="N-acetyltransferase" evidence="1">
    <location>
        <begin position="6"/>
        <end position="149"/>
    </location>
</feature>
<reference evidence="3" key="1">
    <citation type="journal article" date="2019" name="Int. J. Syst. Evol. Microbiol.">
        <title>The Global Catalogue of Microorganisms (GCM) 10K type strain sequencing project: providing services to taxonomists for standard genome sequencing and annotation.</title>
        <authorList>
            <consortium name="The Broad Institute Genomics Platform"/>
            <consortium name="The Broad Institute Genome Sequencing Center for Infectious Disease"/>
            <person name="Wu L."/>
            <person name="Ma J."/>
        </authorList>
    </citation>
    <scope>NUCLEOTIDE SEQUENCE [LARGE SCALE GENOMIC DNA]</scope>
    <source>
        <strain evidence="3">NBRC 103166</strain>
    </source>
</reference>
<dbReference type="Gene3D" id="3.40.630.30">
    <property type="match status" value="1"/>
</dbReference>
<dbReference type="EMBL" id="BSPQ01000004">
    <property type="protein sequence ID" value="GLS90483.1"/>
    <property type="molecule type" value="Genomic_DNA"/>
</dbReference>
<organism evidence="2 3">
    <name type="scientific">Psychromonas marina</name>
    <dbReference type="NCBI Taxonomy" id="88364"/>
    <lineage>
        <taxon>Bacteria</taxon>
        <taxon>Pseudomonadati</taxon>
        <taxon>Pseudomonadota</taxon>
        <taxon>Gammaproteobacteria</taxon>
        <taxon>Alteromonadales</taxon>
        <taxon>Psychromonadaceae</taxon>
        <taxon>Psychromonas</taxon>
    </lineage>
</organism>
<evidence type="ECO:0000313" key="2">
    <source>
        <dbReference type="EMBL" id="GLS90483.1"/>
    </source>
</evidence>
<name>A0ABQ6DZA5_9GAMM</name>
<evidence type="ECO:0000313" key="3">
    <source>
        <dbReference type="Proteomes" id="UP001157353"/>
    </source>
</evidence>
<dbReference type="CDD" id="cd04301">
    <property type="entry name" value="NAT_SF"/>
    <property type="match status" value="1"/>
</dbReference>
<sequence>MQWLCLKFSELSTNQLYQLLQLRVDVFVVEQNCPYPELDDKDHHPDVYHLLAYQDEKIIACARLLAPGISYPQVSIGRIATAKANRQGGLGKQLLNNALQQCEQHWPQQDIQIGAQVYLINFYQSFGFKRHSPDYVEDGIPHLDMLLLK</sequence>
<protein>
    <submittedName>
        <fullName evidence="2">ElaA protein</fullName>
    </submittedName>
</protein>